<keyword evidence="2" id="KW-0808">Transferase</keyword>
<dbReference type="Proteomes" id="UP000887563">
    <property type="component" value="Unplaced"/>
</dbReference>
<protein>
    <submittedName>
        <fullName evidence="4">Uncharacterized protein</fullName>
    </submittedName>
</protein>
<dbReference type="AlphaFoldDB" id="A0A914M7A1"/>
<accession>A0A914M7A1</accession>
<dbReference type="WBParaSite" id="Minc3s01259g22191">
    <property type="protein sequence ID" value="Minc3s01259g22191"/>
    <property type="gene ID" value="Minc3s01259g22191"/>
</dbReference>
<dbReference type="PANTHER" id="PTHR48207:SF3">
    <property type="entry name" value="SUCCINATE--HYDROXYMETHYLGLUTARATE COA-TRANSFERASE"/>
    <property type="match status" value="1"/>
</dbReference>
<comment type="similarity">
    <text evidence="1">Belongs to the CoA-transferase III family.</text>
</comment>
<dbReference type="InterPro" id="IPR003673">
    <property type="entry name" value="CoA-Trfase_fam_III"/>
</dbReference>
<dbReference type="Pfam" id="PF02515">
    <property type="entry name" value="CoA_transf_3"/>
    <property type="match status" value="1"/>
</dbReference>
<name>A0A914M7A1_MELIC</name>
<evidence type="ECO:0000313" key="4">
    <source>
        <dbReference type="WBParaSite" id="Minc3s01259g22191"/>
    </source>
</evidence>
<proteinExistence type="inferred from homology"/>
<sequence>MRADVLIENFKTGYMKKFGLDYDNLKRINSRLIYCSISGYGPDGPYSEDPGYDVIAAAIGGLLSITGPRTANSEPCKPGVAVTDLMTGLYAHGAILAALLHRDKTGEGQQIQCNLLSTQLATLINIGSNYINAGIEVIRKLF</sequence>
<dbReference type="InterPro" id="IPR023606">
    <property type="entry name" value="CoA-Trfase_III_dom_1_sf"/>
</dbReference>
<evidence type="ECO:0000256" key="2">
    <source>
        <dbReference type="ARBA" id="ARBA00022679"/>
    </source>
</evidence>
<evidence type="ECO:0000256" key="1">
    <source>
        <dbReference type="ARBA" id="ARBA00008383"/>
    </source>
</evidence>
<dbReference type="PANTHER" id="PTHR48207">
    <property type="entry name" value="SUCCINATE--HYDROXYMETHYLGLUTARATE COA-TRANSFERASE"/>
    <property type="match status" value="1"/>
</dbReference>
<evidence type="ECO:0000313" key="3">
    <source>
        <dbReference type="Proteomes" id="UP000887563"/>
    </source>
</evidence>
<organism evidence="3 4">
    <name type="scientific">Meloidogyne incognita</name>
    <name type="common">Southern root-knot nematode worm</name>
    <name type="synonym">Oxyuris incognita</name>
    <dbReference type="NCBI Taxonomy" id="6306"/>
    <lineage>
        <taxon>Eukaryota</taxon>
        <taxon>Metazoa</taxon>
        <taxon>Ecdysozoa</taxon>
        <taxon>Nematoda</taxon>
        <taxon>Chromadorea</taxon>
        <taxon>Rhabditida</taxon>
        <taxon>Tylenchina</taxon>
        <taxon>Tylenchomorpha</taxon>
        <taxon>Tylenchoidea</taxon>
        <taxon>Meloidogynidae</taxon>
        <taxon>Meloidogyninae</taxon>
        <taxon>Meloidogyne</taxon>
        <taxon>Meloidogyne incognita group</taxon>
    </lineage>
</organism>
<dbReference type="Gene3D" id="3.40.50.10540">
    <property type="entry name" value="Crotonobetainyl-coa:carnitine coa-transferase, domain 1"/>
    <property type="match status" value="1"/>
</dbReference>
<dbReference type="InterPro" id="IPR050483">
    <property type="entry name" value="CoA-transferase_III_domain"/>
</dbReference>
<dbReference type="SUPFAM" id="SSF89796">
    <property type="entry name" value="CoA-transferase family III (CaiB/BaiF)"/>
    <property type="match status" value="1"/>
</dbReference>
<reference evidence="4" key="1">
    <citation type="submission" date="2022-11" db="UniProtKB">
        <authorList>
            <consortium name="WormBaseParasite"/>
        </authorList>
    </citation>
    <scope>IDENTIFICATION</scope>
</reference>
<keyword evidence="3" id="KW-1185">Reference proteome</keyword>
<dbReference type="GO" id="GO:0047369">
    <property type="term" value="F:succinate-hydroxymethylglutarate CoA-transferase activity"/>
    <property type="evidence" value="ECO:0007669"/>
    <property type="project" value="TreeGrafter"/>
</dbReference>
<dbReference type="GO" id="GO:0005739">
    <property type="term" value="C:mitochondrion"/>
    <property type="evidence" value="ECO:0007669"/>
    <property type="project" value="TreeGrafter"/>
</dbReference>